<organism evidence="1 2">
    <name type="scientific">Gynuella sunshinyii YC6258</name>
    <dbReference type="NCBI Taxonomy" id="1445510"/>
    <lineage>
        <taxon>Bacteria</taxon>
        <taxon>Pseudomonadati</taxon>
        <taxon>Pseudomonadota</taxon>
        <taxon>Gammaproteobacteria</taxon>
        <taxon>Oceanospirillales</taxon>
        <taxon>Saccharospirillaceae</taxon>
        <taxon>Gynuella</taxon>
    </lineage>
</organism>
<dbReference type="EMBL" id="CP007142">
    <property type="protein sequence ID" value="AJQ97187.1"/>
    <property type="molecule type" value="Genomic_DNA"/>
</dbReference>
<dbReference type="HOGENOM" id="CLU_124899_0_0_6"/>
<proteinExistence type="predicted"/>
<name>A0A0C5VRB7_9GAMM</name>
<keyword evidence="2" id="KW-1185">Reference proteome</keyword>
<evidence type="ECO:0000313" key="2">
    <source>
        <dbReference type="Proteomes" id="UP000032266"/>
    </source>
</evidence>
<dbReference type="STRING" id="1445510.YC6258_05157"/>
<accession>A0A0C5VRB7</accession>
<protein>
    <submittedName>
        <fullName evidence="1">Uncharacterized protein</fullName>
    </submittedName>
</protein>
<reference evidence="1 2" key="1">
    <citation type="submission" date="2014-01" db="EMBL/GenBank/DDBJ databases">
        <title>Full genme sequencing of cellulolytic bacterium Gynuella sunshinyii YC6258T gen. nov., sp. nov.</title>
        <authorList>
            <person name="Khan H."/>
            <person name="Chung E.J."/>
            <person name="Chung Y.R."/>
        </authorList>
    </citation>
    <scope>NUCLEOTIDE SEQUENCE [LARGE SCALE GENOMIC DNA]</scope>
    <source>
        <strain evidence="1 2">YC6258</strain>
    </source>
</reference>
<gene>
    <name evidence="1" type="ORF">YC6258_05157</name>
</gene>
<dbReference type="AlphaFoldDB" id="A0A0C5VRB7"/>
<evidence type="ECO:0000313" key="1">
    <source>
        <dbReference type="EMBL" id="AJQ97187.1"/>
    </source>
</evidence>
<sequence>MKGPFGVLYVLLVSRLGKASGRYQSPCPLSYEELELFLYEHQEYFERDGRQHLWVSSVSGEGQFIFDNHNYIFAYGDINSYISKLESKGFSEGEIRIPAPHCHNYHTDFDSEEEAVNNEFEWLYSPLQEGDDP</sequence>
<dbReference type="Proteomes" id="UP000032266">
    <property type="component" value="Chromosome"/>
</dbReference>
<dbReference type="KEGG" id="gsn:YC6258_05157"/>